<protein>
    <submittedName>
        <fullName evidence="1">Uncharacterized protein</fullName>
    </submittedName>
</protein>
<dbReference type="EMBL" id="JABBWM010000014">
    <property type="protein sequence ID" value="KAG2112677.1"/>
    <property type="molecule type" value="Genomic_DNA"/>
</dbReference>
<dbReference type="RefSeq" id="XP_041295476.1">
    <property type="nucleotide sequence ID" value="XM_041433470.1"/>
</dbReference>
<evidence type="ECO:0000313" key="1">
    <source>
        <dbReference type="EMBL" id="KAG2112677.1"/>
    </source>
</evidence>
<organism evidence="1 2">
    <name type="scientific">Suillus discolor</name>
    <dbReference type="NCBI Taxonomy" id="1912936"/>
    <lineage>
        <taxon>Eukaryota</taxon>
        <taxon>Fungi</taxon>
        <taxon>Dikarya</taxon>
        <taxon>Basidiomycota</taxon>
        <taxon>Agaricomycotina</taxon>
        <taxon>Agaricomycetes</taxon>
        <taxon>Agaricomycetidae</taxon>
        <taxon>Boletales</taxon>
        <taxon>Suillineae</taxon>
        <taxon>Suillaceae</taxon>
        <taxon>Suillus</taxon>
    </lineage>
</organism>
<dbReference type="GeneID" id="64695729"/>
<accession>A0A9P7FAW7</accession>
<proteinExistence type="predicted"/>
<reference evidence="1" key="1">
    <citation type="journal article" date="2020" name="New Phytol.">
        <title>Comparative genomics reveals dynamic genome evolution in host specialist ectomycorrhizal fungi.</title>
        <authorList>
            <person name="Lofgren L.A."/>
            <person name="Nguyen N.H."/>
            <person name="Vilgalys R."/>
            <person name="Ruytinx J."/>
            <person name="Liao H.L."/>
            <person name="Branco S."/>
            <person name="Kuo A."/>
            <person name="LaButti K."/>
            <person name="Lipzen A."/>
            <person name="Andreopoulos W."/>
            <person name="Pangilinan J."/>
            <person name="Riley R."/>
            <person name="Hundley H."/>
            <person name="Na H."/>
            <person name="Barry K."/>
            <person name="Grigoriev I.V."/>
            <person name="Stajich J.E."/>
            <person name="Kennedy P.G."/>
        </authorList>
    </citation>
    <scope>NUCLEOTIDE SEQUENCE</scope>
    <source>
        <strain evidence="1">FC423</strain>
    </source>
</reference>
<gene>
    <name evidence="1" type="ORF">F5147DRAFT_650827</name>
</gene>
<name>A0A9P7FAW7_9AGAM</name>
<evidence type="ECO:0000313" key="2">
    <source>
        <dbReference type="Proteomes" id="UP000823399"/>
    </source>
</evidence>
<dbReference type="Proteomes" id="UP000823399">
    <property type="component" value="Unassembled WGS sequence"/>
</dbReference>
<sequence length="140" mass="15474">MASLRWFMIHCAVAFDIGILQDAGELCSGEKSSVGVDDWSDRGGREVHVSTTSFHDLLRSGFRMPRAYYSGVVLQHTAAQFDKDAVLGKVPLRYNRAALANSNSDIDQATLNDKLARLTERLYSPKLIVNLGLQSSMQLV</sequence>
<dbReference type="AlphaFoldDB" id="A0A9P7FAW7"/>
<keyword evidence="2" id="KW-1185">Reference proteome</keyword>
<comment type="caution">
    <text evidence="1">The sequence shown here is derived from an EMBL/GenBank/DDBJ whole genome shotgun (WGS) entry which is preliminary data.</text>
</comment>